<protein>
    <submittedName>
        <fullName evidence="1">Flagellar biosynthesis protein FlgN</fullName>
    </submittedName>
</protein>
<dbReference type="InterPro" id="IPR036679">
    <property type="entry name" value="FlgN-like_sf"/>
</dbReference>
<keyword evidence="1" id="KW-0966">Cell projection</keyword>
<proteinExistence type="predicted"/>
<name>A0A4Y8ZYF1_9SPHN</name>
<keyword evidence="2" id="KW-1185">Reference proteome</keyword>
<comment type="caution">
    <text evidence="1">The sequence shown here is derived from an EMBL/GenBank/DDBJ whole genome shotgun (WGS) entry which is preliminary data.</text>
</comment>
<sequence>MVSELIDLVKSLSALMREETQLLQSRFGGIQEIAGAKARLVACLDTKSAELGRHDADWLEKLEGPQKDELVEALRELKEASVPNAEALSRQIDLSVEMLAAVTAEAKRLTGTRHAVYGAAGGLSRMDLPTPISHNSHY</sequence>
<reference evidence="1 2" key="1">
    <citation type="submission" date="2019-03" db="EMBL/GenBank/DDBJ databases">
        <title>Genome sequence of Sphingomonas sp. 17J27-24.</title>
        <authorList>
            <person name="Kim M."/>
            <person name="Maeng S."/>
            <person name="Sathiyaraj S."/>
        </authorList>
    </citation>
    <scope>NUCLEOTIDE SEQUENCE [LARGE SCALE GENOMIC DNA]</scope>
    <source>
        <strain evidence="1 2">17J27-24</strain>
    </source>
</reference>
<gene>
    <name evidence="1" type="ORF">E2493_03850</name>
</gene>
<evidence type="ECO:0000313" key="1">
    <source>
        <dbReference type="EMBL" id="TFI59616.1"/>
    </source>
</evidence>
<keyword evidence="1" id="KW-0969">Cilium</keyword>
<dbReference type="OrthoDB" id="7571789at2"/>
<dbReference type="RefSeq" id="WP_135083913.1">
    <property type="nucleotide sequence ID" value="NZ_SPDV01000005.1"/>
</dbReference>
<evidence type="ECO:0000313" key="2">
    <source>
        <dbReference type="Proteomes" id="UP000298213"/>
    </source>
</evidence>
<dbReference type="Proteomes" id="UP000298213">
    <property type="component" value="Unassembled WGS sequence"/>
</dbReference>
<dbReference type="EMBL" id="SPDV01000005">
    <property type="protein sequence ID" value="TFI59616.1"/>
    <property type="molecule type" value="Genomic_DNA"/>
</dbReference>
<organism evidence="1 2">
    <name type="scientific">Sphingomonas parva</name>
    <dbReference type="NCBI Taxonomy" id="2555898"/>
    <lineage>
        <taxon>Bacteria</taxon>
        <taxon>Pseudomonadati</taxon>
        <taxon>Pseudomonadota</taxon>
        <taxon>Alphaproteobacteria</taxon>
        <taxon>Sphingomonadales</taxon>
        <taxon>Sphingomonadaceae</taxon>
        <taxon>Sphingomonas</taxon>
    </lineage>
</organism>
<dbReference type="AlphaFoldDB" id="A0A4Y8ZYF1"/>
<accession>A0A4Y8ZYF1</accession>
<keyword evidence="1" id="KW-0282">Flagellum</keyword>
<dbReference type="GO" id="GO:0044780">
    <property type="term" value="P:bacterial-type flagellum assembly"/>
    <property type="evidence" value="ECO:0007669"/>
    <property type="project" value="InterPro"/>
</dbReference>
<dbReference type="SUPFAM" id="SSF140566">
    <property type="entry name" value="FlgN-like"/>
    <property type="match status" value="1"/>
</dbReference>